<protein>
    <submittedName>
        <fullName evidence="2">Uncharacterized protein</fullName>
    </submittedName>
</protein>
<organism evidence="2 3">
    <name type="scientific">Porcisia hertigi</name>
    <dbReference type="NCBI Taxonomy" id="2761500"/>
    <lineage>
        <taxon>Eukaryota</taxon>
        <taxon>Discoba</taxon>
        <taxon>Euglenozoa</taxon>
        <taxon>Kinetoplastea</taxon>
        <taxon>Metakinetoplastina</taxon>
        <taxon>Trypanosomatida</taxon>
        <taxon>Trypanosomatidae</taxon>
        <taxon>Leishmaniinae</taxon>
        <taxon>Porcisia</taxon>
    </lineage>
</organism>
<feature type="region of interest" description="Disordered" evidence="1">
    <location>
        <begin position="272"/>
        <end position="330"/>
    </location>
</feature>
<feature type="region of interest" description="Disordered" evidence="1">
    <location>
        <begin position="491"/>
        <end position="602"/>
    </location>
</feature>
<sequence>MNDSAHKMTRLFLVRCGASSSLVPCSSTAAKDLTFLELPRIPVATANSAESSECADALPRALVSPAVFLGRQSPFLSSALQNDRAWSRAAVEVTTWCIQGLSSTSSGGLVPVDFVSVPFAGVRVRLCGKGYPVCVVPHAAAGERTRITLTERGSYAWLQHGDILEFGPQVQVRLLAVHLRVSPAPELAEGASFVWVASPLSKVPTNSGEFFVSDVNAKPRISAVPTAMWLARLQDWSVAPKFLKSKMLLEAEQLTLYMQDKEARCLANDAAVTSPRGSGLLREETTHGKGTPGTALRVAPSVGVERLTHEEEAPSMAPRHSSESSHGFSAAAGEHEIDAATPTSKSQQQPRQQLIAEAQTSPSNFEADGGQAHNLSVLTSNASWSADALEEGRALSAVSLGGCTTHYHHSSGYEIAPRPTAPPPLRNSMMHRPSCGTPPSLATLSETVDDRLNEALLNLENGGNEVSDALLQRRYQAALLLGVMEEDLSGTRAPSSEELGASASQRFCDTDGAENRSSTKGNTPQCKRLSSKRGRPKTASCAKPTRASGRPVGLGGDSDFSQPLRNDIEHQRLQRNPTRAAIRRRHSSQQPQEDSQVVFFDH</sequence>
<dbReference type="EMBL" id="JAFJZO010000034">
    <property type="protein sequence ID" value="KAG5494049.1"/>
    <property type="molecule type" value="Genomic_DNA"/>
</dbReference>
<dbReference type="OrthoDB" id="273606at2759"/>
<dbReference type="AlphaFoldDB" id="A0A836HM02"/>
<dbReference type="GeneID" id="94288004"/>
<proteinExistence type="predicted"/>
<evidence type="ECO:0000256" key="1">
    <source>
        <dbReference type="SAM" id="MobiDB-lite"/>
    </source>
</evidence>
<name>A0A836HM02_9TRYP</name>
<accession>A0A836HM02</accession>
<evidence type="ECO:0000313" key="2">
    <source>
        <dbReference type="EMBL" id="KAG5494049.1"/>
    </source>
</evidence>
<comment type="caution">
    <text evidence="2">The sequence shown here is derived from an EMBL/GenBank/DDBJ whole genome shotgun (WGS) entry which is preliminary data.</text>
</comment>
<reference evidence="2 3" key="1">
    <citation type="submission" date="2021-02" db="EMBL/GenBank/DDBJ databases">
        <title>Porcisia hertigi Genome sequencing and assembly.</title>
        <authorList>
            <person name="Almutairi H."/>
            <person name="Gatherer D."/>
        </authorList>
    </citation>
    <scope>NUCLEOTIDE SEQUENCE [LARGE SCALE GENOMIC DNA]</scope>
    <source>
        <strain evidence="2 3">C119</strain>
    </source>
</reference>
<feature type="compositionally biased region" description="Polar residues" evidence="1">
    <location>
        <begin position="515"/>
        <end position="525"/>
    </location>
</feature>
<gene>
    <name evidence="2" type="ORF">JKF63_01883</name>
</gene>
<dbReference type="Proteomes" id="UP000674318">
    <property type="component" value="Unassembled WGS sequence"/>
</dbReference>
<keyword evidence="3" id="KW-1185">Reference proteome</keyword>
<dbReference type="KEGG" id="phet:94288004"/>
<evidence type="ECO:0000313" key="3">
    <source>
        <dbReference type="Proteomes" id="UP000674318"/>
    </source>
</evidence>
<dbReference type="RefSeq" id="XP_067754084.1">
    <property type="nucleotide sequence ID" value="XM_067897927.1"/>
</dbReference>